<evidence type="ECO:0000313" key="3">
    <source>
        <dbReference type="Proteomes" id="UP001310290"/>
    </source>
</evidence>
<dbReference type="RefSeq" id="WP_334660267.1">
    <property type="nucleotide sequence ID" value="NZ_JARULZ010000002.1"/>
</dbReference>
<keyword evidence="1" id="KW-0812">Transmembrane</keyword>
<keyword evidence="3" id="KW-1185">Reference proteome</keyword>
<feature type="transmembrane region" description="Helical" evidence="1">
    <location>
        <begin position="12"/>
        <end position="30"/>
    </location>
</feature>
<dbReference type="Proteomes" id="UP001310290">
    <property type="component" value="Unassembled WGS sequence"/>
</dbReference>
<comment type="caution">
    <text evidence="2">The sequence shown here is derived from an EMBL/GenBank/DDBJ whole genome shotgun (WGS) entry which is preliminary data.</text>
</comment>
<organism evidence="2 3">
    <name type="scientific">Streptomyces bottropensis</name>
    <dbReference type="NCBI Taxonomy" id="42235"/>
    <lineage>
        <taxon>Bacteria</taxon>
        <taxon>Bacillati</taxon>
        <taxon>Actinomycetota</taxon>
        <taxon>Actinomycetes</taxon>
        <taxon>Kitasatosporales</taxon>
        <taxon>Streptomycetaceae</taxon>
        <taxon>Streptomyces</taxon>
    </lineage>
</organism>
<sequence>MNSALTWAQAHPLPALAVTVLALAALVWLARASRKAARRVPAAVLVASLAAIACTAYSADTSWRFAEHSLGMVSAAERAAMFAAAELALFSCALMARQNLRTQGAPGTPGILVWVITGVQVIPAYSESGFVGGTVRAVVGPVLAALLWHLAMGIELRHAKPGTDSGSLPALLARELRERLLSRLGLAVRDRSAEQITRDRATVKAVALAAKLAEMKPGARGRARVARRLSVAVGKAQAGASEEQRTKLLDLLAARRHAASLATIPLASPWEPVEEITVERVPEERPELPPAPRPAVVPSGVRLLPLVARPEPGKPFVFDHSRQQYMPSGSTNGYIDWPTPEEPEPVTDPYEEWSPDLDAEDAEEAAEPVGAATTSVPAETPRQVVTEVVTLTPSELRRRAAKLNRELVTSTGRPVTIDRLRDEYGLSRREAAELRREVVTVALVPGVVRP</sequence>
<proteinExistence type="predicted"/>
<protein>
    <submittedName>
        <fullName evidence="2">Uncharacterized protein</fullName>
    </submittedName>
</protein>
<keyword evidence="1" id="KW-1133">Transmembrane helix</keyword>
<feature type="transmembrane region" description="Helical" evidence="1">
    <location>
        <begin position="42"/>
        <end position="59"/>
    </location>
</feature>
<keyword evidence="1" id="KW-0472">Membrane</keyword>
<gene>
    <name evidence="2" type="ORF">QBA35_28855</name>
</gene>
<reference evidence="2" key="1">
    <citation type="submission" date="2023-04" db="EMBL/GenBank/DDBJ databases">
        <title>Genomic diversity of scab-causing Streptomyces spp. in the province of Quebec, Canada.</title>
        <authorList>
            <person name="Biessy A."/>
            <person name="Cadieux M."/>
            <person name="Ciotola M."/>
            <person name="Filion M."/>
        </authorList>
    </citation>
    <scope>NUCLEOTIDE SEQUENCE</scope>
    <source>
        <strain evidence="2">B21-115</strain>
    </source>
</reference>
<evidence type="ECO:0000313" key="2">
    <source>
        <dbReference type="EMBL" id="MEH0637288.1"/>
    </source>
</evidence>
<dbReference type="EMBL" id="JARULZ010000002">
    <property type="protein sequence ID" value="MEH0637288.1"/>
    <property type="molecule type" value="Genomic_DNA"/>
</dbReference>
<evidence type="ECO:0000256" key="1">
    <source>
        <dbReference type="SAM" id="Phobius"/>
    </source>
</evidence>
<name>A0ABU8AV12_9ACTN</name>
<accession>A0ABU8AV12</accession>